<accession>A0A6G1DW78</accession>
<evidence type="ECO:0000313" key="3">
    <source>
        <dbReference type="Proteomes" id="UP000479710"/>
    </source>
</evidence>
<organism evidence="2 3">
    <name type="scientific">Oryza meyeriana var. granulata</name>
    <dbReference type="NCBI Taxonomy" id="110450"/>
    <lineage>
        <taxon>Eukaryota</taxon>
        <taxon>Viridiplantae</taxon>
        <taxon>Streptophyta</taxon>
        <taxon>Embryophyta</taxon>
        <taxon>Tracheophyta</taxon>
        <taxon>Spermatophyta</taxon>
        <taxon>Magnoliopsida</taxon>
        <taxon>Liliopsida</taxon>
        <taxon>Poales</taxon>
        <taxon>Poaceae</taxon>
        <taxon>BOP clade</taxon>
        <taxon>Oryzoideae</taxon>
        <taxon>Oryzeae</taxon>
        <taxon>Oryzinae</taxon>
        <taxon>Oryza</taxon>
        <taxon>Oryza meyeriana</taxon>
    </lineage>
</organism>
<evidence type="ECO:0000313" key="2">
    <source>
        <dbReference type="EMBL" id="KAF0916666.1"/>
    </source>
</evidence>
<dbReference type="EMBL" id="SPHZ02000005">
    <property type="protein sequence ID" value="KAF0916666.1"/>
    <property type="molecule type" value="Genomic_DNA"/>
</dbReference>
<name>A0A6G1DW78_9ORYZ</name>
<evidence type="ECO:0000256" key="1">
    <source>
        <dbReference type="SAM" id="Phobius"/>
    </source>
</evidence>
<gene>
    <name evidence="2" type="ORF">E2562_010517</name>
</gene>
<keyword evidence="3" id="KW-1185">Reference proteome</keyword>
<comment type="caution">
    <text evidence="2">The sequence shown here is derived from an EMBL/GenBank/DDBJ whole genome shotgun (WGS) entry which is preliminary data.</text>
</comment>
<sequence>MDLRAGVLSFPRFGGTSRQQNADLSCEDFFLGAFLYIVGAAFFGSAALFIGYMLFSTAWGNLKFSMEPVAYTGLGLDAAESPSPLAFNVTLHAKSTFSHDLCLSSATVHVVSAGLTIAKGKAAPFCVEGNSGGVVSAAVSSGWLALPAELRERMDRDRRRDGGVQLEVDLSFDNHLTERQQWVRCRAILDAEEISPCKTFVLKLLLRTSE</sequence>
<dbReference type="PANTHER" id="PTHR33994:SF40">
    <property type="entry name" value="LATE EMBRYOGENESIS ABUNDANT PROTEIN LEA-2 SUBGROUP DOMAIN-CONTAINING PROTEIN"/>
    <property type="match status" value="1"/>
</dbReference>
<feature type="transmembrane region" description="Helical" evidence="1">
    <location>
        <begin position="33"/>
        <end position="55"/>
    </location>
</feature>
<dbReference type="PANTHER" id="PTHR33994">
    <property type="entry name" value="OS04G0515000 PROTEIN"/>
    <property type="match status" value="1"/>
</dbReference>
<keyword evidence="1" id="KW-1133">Transmembrane helix</keyword>
<evidence type="ECO:0008006" key="4">
    <source>
        <dbReference type="Google" id="ProtNLM"/>
    </source>
</evidence>
<dbReference type="AlphaFoldDB" id="A0A6G1DW78"/>
<protein>
    <recommendedName>
        <fullName evidence="4">Late embryogenesis abundant protein LEA-2 subgroup domain-containing protein</fullName>
    </recommendedName>
</protein>
<reference evidence="2 3" key="1">
    <citation type="submission" date="2019-11" db="EMBL/GenBank/DDBJ databases">
        <title>Whole genome sequence of Oryza granulata.</title>
        <authorList>
            <person name="Li W."/>
        </authorList>
    </citation>
    <scope>NUCLEOTIDE SEQUENCE [LARGE SCALE GENOMIC DNA]</scope>
    <source>
        <strain evidence="3">cv. Menghai</strain>
        <tissue evidence="2">Leaf</tissue>
    </source>
</reference>
<keyword evidence="1" id="KW-0812">Transmembrane</keyword>
<dbReference type="Proteomes" id="UP000479710">
    <property type="component" value="Unassembled WGS sequence"/>
</dbReference>
<dbReference type="OrthoDB" id="716248at2759"/>
<proteinExistence type="predicted"/>
<keyword evidence="1" id="KW-0472">Membrane</keyword>